<dbReference type="GO" id="GO:0043190">
    <property type="term" value="C:ATP-binding cassette (ABC) transporter complex"/>
    <property type="evidence" value="ECO:0007669"/>
    <property type="project" value="InterPro"/>
</dbReference>
<evidence type="ECO:0000256" key="2">
    <source>
        <dbReference type="ARBA" id="ARBA00022729"/>
    </source>
</evidence>
<evidence type="ECO:0000256" key="1">
    <source>
        <dbReference type="ARBA" id="ARBA00005695"/>
    </source>
</evidence>
<dbReference type="BioCyc" id="TASI1091495:G13GE-496-MONOMER"/>
<dbReference type="EMBL" id="HE681424">
    <property type="protein sequence ID" value="CCG19295.1"/>
    <property type="molecule type" value="Genomic_DNA"/>
</dbReference>
<dbReference type="Gene3D" id="3.10.105.10">
    <property type="entry name" value="Dipeptide-binding Protein, Domain 3"/>
    <property type="match status" value="1"/>
</dbReference>
<dbReference type="Gene3D" id="3.90.76.10">
    <property type="entry name" value="Dipeptide-binding Protein, Domain 1"/>
    <property type="match status" value="1"/>
</dbReference>
<dbReference type="RefSeq" id="WP_015551421.1">
    <property type="nucleotide sequence ID" value="NC_021033.1"/>
</dbReference>
<accession>I7JR89</accession>
<dbReference type="GO" id="GO:1904680">
    <property type="term" value="F:peptide transmembrane transporter activity"/>
    <property type="evidence" value="ECO:0007669"/>
    <property type="project" value="TreeGrafter"/>
</dbReference>
<dbReference type="Pfam" id="PF00496">
    <property type="entry name" value="SBP_bac_5"/>
    <property type="match status" value="1"/>
</dbReference>
<name>I7JR89_9BURK</name>
<keyword evidence="2 3" id="KW-0732">Signal</keyword>
<dbReference type="PIRSF" id="PIRSF002741">
    <property type="entry name" value="MppA"/>
    <property type="match status" value="1"/>
</dbReference>
<proteinExistence type="inferred from homology"/>
<dbReference type="AlphaFoldDB" id="I7JR89"/>
<dbReference type="InterPro" id="IPR023765">
    <property type="entry name" value="SBP_5_CS"/>
</dbReference>
<dbReference type="InterPro" id="IPR039424">
    <property type="entry name" value="SBP_5"/>
</dbReference>
<organism evidence="5">
    <name type="scientific">Taylorella asinigenitalis 14/45</name>
    <dbReference type="NCBI Taxonomy" id="1091495"/>
    <lineage>
        <taxon>Bacteria</taxon>
        <taxon>Pseudomonadati</taxon>
        <taxon>Pseudomonadota</taxon>
        <taxon>Betaproteobacteria</taxon>
        <taxon>Burkholderiales</taxon>
        <taxon>Alcaligenaceae</taxon>
        <taxon>Taylorella</taxon>
    </lineage>
</organism>
<feature type="chain" id="PRO_5003710956" evidence="3">
    <location>
        <begin position="24"/>
        <end position="534"/>
    </location>
</feature>
<dbReference type="PANTHER" id="PTHR30290">
    <property type="entry name" value="PERIPLASMIC BINDING COMPONENT OF ABC TRANSPORTER"/>
    <property type="match status" value="1"/>
</dbReference>
<dbReference type="InterPro" id="IPR030678">
    <property type="entry name" value="Peptide/Ni-bd"/>
</dbReference>
<dbReference type="FunFam" id="3.10.105.10:FF:000002">
    <property type="entry name" value="Dipeptide ABC transporter, substrate-binding protein"/>
    <property type="match status" value="1"/>
</dbReference>
<dbReference type="GO" id="GO:0030288">
    <property type="term" value="C:outer membrane-bounded periplasmic space"/>
    <property type="evidence" value="ECO:0007669"/>
    <property type="project" value="TreeGrafter"/>
</dbReference>
<sequence length="534" mass="59682">MKKISQKALLTSILMGFTGIASAAGGTLVYCSEGSPAGFDTPQYTAGTDNDASGRNVFDNLLSFPRGESKSGPGLAESYEVSEDGLVYTFKLRKGVKWHSNNFFKPTREFNADDVVFTFDRLANKDNFFNKAYPANFPYYTDMSLDKIIKTVEKVDDYTVKMTLNKPDATLTQTLAMAFAVINSKEYAEQLVKQGKPELINQNPIGTGPFVFVRYQKDAQIRYKANKDYWDKNDMPQVDNLIFAITKDPSVRAQKLKAGECHIMSQPLPTDVAEFQKNDKLKVMQSPGFNVGYIAYNTEKKPFTDPKVRIALDMALNKKSILDAVYADQGQPVPNLMPETQWSFNKDVKVRDYDVEGAKKLLAEAGYPDGFEVELWTLPVSRPYNPNGRLMGELVQSDWAKIGVKVKLKTYEWGEYLKRAKNGEHQIVMAGWTGDNGDPDNWLGNLASCDSVGGSNYARFCFADFDKLITEARSITDTAKRTELYEKAQVIFHEQTPSSTIATSIVSVPMSKNVEGFKISPFGAFEFNGVSIKK</sequence>
<evidence type="ECO:0000256" key="3">
    <source>
        <dbReference type="SAM" id="SignalP"/>
    </source>
</evidence>
<protein>
    <submittedName>
        <fullName evidence="5">Probable binding protein component of ABC dipeptide transporter</fullName>
    </submittedName>
</protein>
<dbReference type="PROSITE" id="PS01040">
    <property type="entry name" value="SBP_BACTERIAL_5"/>
    <property type="match status" value="1"/>
</dbReference>
<evidence type="ECO:0000259" key="4">
    <source>
        <dbReference type="Pfam" id="PF00496"/>
    </source>
</evidence>
<dbReference type="Gene3D" id="3.40.190.10">
    <property type="entry name" value="Periplasmic binding protein-like II"/>
    <property type="match status" value="1"/>
</dbReference>
<dbReference type="HOGENOM" id="CLU_017028_7_0_4"/>
<evidence type="ECO:0000313" key="5">
    <source>
        <dbReference type="EMBL" id="CCG19295.1"/>
    </source>
</evidence>
<dbReference type="InterPro" id="IPR000914">
    <property type="entry name" value="SBP_5_dom"/>
</dbReference>
<reference evidence="5" key="1">
    <citation type="journal article" date="2012" name="Vet. Microbiol.">
        <title>Comparative genomic analyses of the Taylorellae.</title>
        <authorList>
            <person name="Hauser H."/>
            <person name="Richter D.C."/>
            <person name="van Tonder A."/>
            <person name="Clark L."/>
            <person name="Preston A."/>
        </authorList>
    </citation>
    <scope>NUCLEOTIDE SEQUENCE</scope>
    <source>
        <strain evidence="5">14/45</strain>
    </source>
</reference>
<dbReference type="KEGG" id="tat:KUM_0497"/>
<comment type="similarity">
    <text evidence="1">Belongs to the bacterial solute-binding protein 5 family.</text>
</comment>
<dbReference type="FunFam" id="3.40.190.10:FF:000036">
    <property type="entry name" value="Dipeptide ABC transporter, substrate-binding protein"/>
    <property type="match status" value="1"/>
</dbReference>
<feature type="domain" description="Solute-binding protein family 5" evidence="4">
    <location>
        <begin position="73"/>
        <end position="451"/>
    </location>
</feature>
<gene>
    <name evidence="5" type="ORF">KUM_0497</name>
</gene>
<dbReference type="SUPFAM" id="SSF53850">
    <property type="entry name" value="Periplasmic binding protein-like II"/>
    <property type="match status" value="1"/>
</dbReference>
<feature type="signal peptide" evidence="3">
    <location>
        <begin position="1"/>
        <end position="23"/>
    </location>
</feature>
<dbReference type="GO" id="GO:0042938">
    <property type="term" value="P:dipeptide transport"/>
    <property type="evidence" value="ECO:0007669"/>
    <property type="project" value="TreeGrafter"/>
</dbReference>
<dbReference type="CDD" id="cd08493">
    <property type="entry name" value="PBP2_DppA_like"/>
    <property type="match status" value="1"/>
</dbReference>
<dbReference type="PANTHER" id="PTHR30290:SF38">
    <property type="entry name" value="D,D-DIPEPTIDE-BINDING PERIPLASMIC PROTEIN DDPA-RELATED"/>
    <property type="match status" value="1"/>
</dbReference>